<accession>A0A6B0UF54</accession>
<dbReference type="AlphaFoldDB" id="A0A6B0UF54"/>
<evidence type="ECO:0000313" key="1">
    <source>
        <dbReference type="EMBL" id="MXU88297.1"/>
    </source>
</evidence>
<dbReference type="EMBL" id="GIFC01006214">
    <property type="protein sequence ID" value="MXU88297.1"/>
    <property type="molecule type" value="Transcribed_RNA"/>
</dbReference>
<reference evidence="1" key="1">
    <citation type="submission" date="2019-12" db="EMBL/GenBank/DDBJ databases">
        <title>An insight into the sialome of adult female Ixodes ricinus ticks feeding for 6 days.</title>
        <authorList>
            <person name="Perner J."/>
            <person name="Ribeiro J.M.C."/>
        </authorList>
    </citation>
    <scope>NUCLEOTIDE SEQUENCE</scope>
    <source>
        <strain evidence="1">Semi-engorged</strain>
        <tissue evidence="1">Salivary glands</tissue>
    </source>
</reference>
<organism evidence="1">
    <name type="scientific">Ixodes ricinus</name>
    <name type="common">Common tick</name>
    <name type="synonym">Acarus ricinus</name>
    <dbReference type="NCBI Taxonomy" id="34613"/>
    <lineage>
        <taxon>Eukaryota</taxon>
        <taxon>Metazoa</taxon>
        <taxon>Ecdysozoa</taxon>
        <taxon>Arthropoda</taxon>
        <taxon>Chelicerata</taxon>
        <taxon>Arachnida</taxon>
        <taxon>Acari</taxon>
        <taxon>Parasitiformes</taxon>
        <taxon>Ixodida</taxon>
        <taxon>Ixodoidea</taxon>
        <taxon>Ixodidae</taxon>
        <taxon>Ixodinae</taxon>
        <taxon>Ixodes</taxon>
    </lineage>
</organism>
<sequence length="101" mass="11569">MLNSILCRALIFHSARLSCRGFNLVDPFLVDIHWGEVNAEVWIIQDRGHQGLEQILKGSLTPSCPVEVNHHLQYQGVSSEDVCWVLHLKLDLFLQGRLEQH</sequence>
<proteinExistence type="predicted"/>
<protein>
    <submittedName>
        <fullName evidence="1">Putative secreted protein</fullName>
    </submittedName>
</protein>
<name>A0A6B0UF54_IXORI</name>